<dbReference type="InterPro" id="IPR039261">
    <property type="entry name" value="FNR_nucleotide-bd"/>
</dbReference>
<dbReference type="Pfam" id="PF00175">
    <property type="entry name" value="NAD_binding_1"/>
    <property type="match status" value="1"/>
</dbReference>
<evidence type="ECO:0000256" key="8">
    <source>
        <dbReference type="ARBA" id="ARBA00023014"/>
    </source>
</evidence>
<dbReference type="PROSITE" id="PS51085">
    <property type="entry name" value="2FE2S_FER_2"/>
    <property type="match status" value="1"/>
</dbReference>
<dbReference type="InterPro" id="IPR036010">
    <property type="entry name" value="2Fe-2S_ferredoxin-like_sf"/>
</dbReference>
<dbReference type="InterPro" id="IPR001041">
    <property type="entry name" value="2Fe-2S_ferredoxin-type"/>
</dbReference>
<evidence type="ECO:0000259" key="12">
    <source>
        <dbReference type="PROSITE" id="PS51384"/>
    </source>
</evidence>
<proteinExistence type="predicted"/>
<dbReference type="InterPro" id="IPR006058">
    <property type="entry name" value="2Fe2S_fd_BS"/>
</dbReference>
<dbReference type="RefSeq" id="WP_345334972.1">
    <property type="nucleotide sequence ID" value="NZ_BAABJZ010000024.1"/>
</dbReference>
<dbReference type="CDD" id="cd06214">
    <property type="entry name" value="PA_degradation_oxidoreductase_like"/>
    <property type="match status" value="1"/>
</dbReference>
<gene>
    <name evidence="13" type="ORF">GCM10023333_17420</name>
</gene>
<dbReference type="Gene3D" id="2.40.30.10">
    <property type="entry name" value="Translation factors"/>
    <property type="match status" value="1"/>
</dbReference>
<protein>
    <submittedName>
        <fullName evidence="13">Ferredoxin--NADP reductase</fullName>
    </submittedName>
</protein>
<feature type="domain" description="2Fe-2S ferredoxin-type" evidence="11">
    <location>
        <begin position="272"/>
        <end position="361"/>
    </location>
</feature>
<evidence type="ECO:0000256" key="3">
    <source>
        <dbReference type="ARBA" id="ARBA00022714"/>
    </source>
</evidence>
<dbReference type="PANTHER" id="PTHR47354:SF8">
    <property type="entry name" value="1,2-PHENYLACETYL-COA EPOXIDASE, SUBUNIT E"/>
    <property type="match status" value="1"/>
</dbReference>
<reference evidence="14" key="1">
    <citation type="journal article" date="2019" name="Int. J. Syst. Evol. Microbiol.">
        <title>The Global Catalogue of Microorganisms (GCM) 10K type strain sequencing project: providing services to taxonomists for standard genome sequencing and annotation.</title>
        <authorList>
            <consortium name="The Broad Institute Genomics Platform"/>
            <consortium name="The Broad Institute Genome Sequencing Center for Infectious Disease"/>
            <person name="Wu L."/>
            <person name="Ma J."/>
        </authorList>
    </citation>
    <scope>NUCLEOTIDE SEQUENCE [LARGE SCALE GENOMIC DNA]</scope>
    <source>
        <strain evidence="14">JCM 18401</strain>
    </source>
</reference>
<dbReference type="PANTHER" id="PTHR47354">
    <property type="entry name" value="NADH OXIDOREDUCTASE HCR"/>
    <property type="match status" value="1"/>
</dbReference>
<keyword evidence="2" id="KW-0285">Flavoprotein</keyword>
<keyword evidence="3" id="KW-0001">2Fe-2S</keyword>
<keyword evidence="8" id="KW-0411">Iron-sulfur</keyword>
<comment type="caution">
    <text evidence="13">The sequence shown here is derived from an EMBL/GenBank/DDBJ whole genome shotgun (WGS) entry which is preliminary data.</text>
</comment>
<keyword evidence="7" id="KW-0408">Iron</keyword>
<evidence type="ECO:0000256" key="1">
    <source>
        <dbReference type="ARBA" id="ARBA00001974"/>
    </source>
</evidence>
<dbReference type="InterPro" id="IPR012675">
    <property type="entry name" value="Beta-grasp_dom_sf"/>
</dbReference>
<dbReference type="PROSITE" id="PS51384">
    <property type="entry name" value="FAD_FR"/>
    <property type="match status" value="1"/>
</dbReference>
<keyword evidence="4" id="KW-0479">Metal-binding</keyword>
<dbReference type="InterPro" id="IPR008333">
    <property type="entry name" value="Cbr1-like_FAD-bd_dom"/>
</dbReference>
<dbReference type="SUPFAM" id="SSF63380">
    <property type="entry name" value="Riboflavin synthase domain-like"/>
    <property type="match status" value="1"/>
</dbReference>
<dbReference type="InterPro" id="IPR017938">
    <property type="entry name" value="Riboflavin_synthase-like_b-brl"/>
</dbReference>
<feature type="domain" description="FAD-binding FR-type" evidence="12">
    <location>
        <begin position="16"/>
        <end position="121"/>
    </location>
</feature>
<evidence type="ECO:0000256" key="7">
    <source>
        <dbReference type="ARBA" id="ARBA00023004"/>
    </source>
</evidence>
<comment type="cofactor">
    <cofactor evidence="1">
        <name>FAD</name>
        <dbReference type="ChEBI" id="CHEBI:57692"/>
    </cofactor>
</comment>
<sequence length="361" mass="39380">MSEAQTLATAPVVEENGYYRLTVEKVIEETHDTKSVVFAIPEALKSAFQYKAGQFLTLKVPYGEQALIRCYSLASSPDTESEHKVTIKRVVDGRISNWINDQVQAGDEILVLPPAGLFHLGKESDDGDIVLFGGGSGITPVISILKTALHTTQRNIKLVYANRDDQSVVFNAELRALMQANWQRLEIVHLLDSIHGYLSGPQVTQLVAGSSNPEFFICGPGPFMDTVETALLARGEDKARIHVERFVSPQDPKEAAEIEAMAQAAAAETEASSIEVTLDDEVHQLDYEPGDTLLQTITKAGIDAPRSCEEGFCGACMCKVKRGEVTLNVNDVLSPEEVEEGWTLACQGRPMSADVSIEFPD</sequence>
<name>A0ABP9EUE6_9GAMM</name>
<evidence type="ECO:0000256" key="10">
    <source>
        <dbReference type="ARBA" id="ARBA00034078"/>
    </source>
</evidence>
<dbReference type="InterPro" id="IPR050415">
    <property type="entry name" value="MRET"/>
</dbReference>
<evidence type="ECO:0000256" key="2">
    <source>
        <dbReference type="ARBA" id="ARBA00022630"/>
    </source>
</evidence>
<dbReference type="Pfam" id="PF00970">
    <property type="entry name" value="FAD_binding_6"/>
    <property type="match status" value="1"/>
</dbReference>
<evidence type="ECO:0000256" key="6">
    <source>
        <dbReference type="ARBA" id="ARBA00023002"/>
    </source>
</evidence>
<evidence type="ECO:0000256" key="9">
    <source>
        <dbReference type="ARBA" id="ARBA00023075"/>
    </source>
</evidence>
<dbReference type="Pfam" id="PF00111">
    <property type="entry name" value="Fer2"/>
    <property type="match status" value="1"/>
</dbReference>
<evidence type="ECO:0000256" key="4">
    <source>
        <dbReference type="ARBA" id="ARBA00022723"/>
    </source>
</evidence>
<dbReference type="Gene3D" id="3.40.50.80">
    <property type="entry name" value="Nucleotide-binding domain of ferredoxin-NADP reductase (FNR) module"/>
    <property type="match status" value="1"/>
</dbReference>
<keyword evidence="5" id="KW-0274">FAD</keyword>
<evidence type="ECO:0000313" key="13">
    <source>
        <dbReference type="EMBL" id="GAA4883686.1"/>
    </source>
</evidence>
<dbReference type="SUPFAM" id="SSF52343">
    <property type="entry name" value="Ferredoxin reductase-like, C-terminal NADP-linked domain"/>
    <property type="match status" value="1"/>
</dbReference>
<organism evidence="13 14">
    <name type="scientific">Ferrimonas pelagia</name>
    <dbReference type="NCBI Taxonomy" id="1177826"/>
    <lineage>
        <taxon>Bacteria</taxon>
        <taxon>Pseudomonadati</taxon>
        <taxon>Pseudomonadota</taxon>
        <taxon>Gammaproteobacteria</taxon>
        <taxon>Alteromonadales</taxon>
        <taxon>Ferrimonadaceae</taxon>
        <taxon>Ferrimonas</taxon>
    </lineage>
</organism>
<keyword evidence="6" id="KW-0560">Oxidoreductase</keyword>
<evidence type="ECO:0000313" key="14">
    <source>
        <dbReference type="Proteomes" id="UP001499988"/>
    </source>
</evidence>
<evidence type="ECO:0000256" key="5">
    <source>
        <dbReference type="ARBA" id="ARBA00022827"/>
    </source>
</evidence>
<dbReference type="EMBL" id="BAABJZ010000024">
    <property type="protein sequence ID" value="GAA4883686.1"/>
    <property type="molecule type" value="Genomic_DNA"/>
</dbReference>
<keyword evidence="14" id="KW-1185">Reference proteome</keyword>
<dbReference type="CDD" id="cd00207">
    <property type="entry name" value="fer2"/>
    <property type="match status" value="1"/>
</dbReference>
<dbReference type="InterPro" id="IPR001433">
    <property type="entry name" value="OxRdtase_FAD/NAD-bd"/>
</dbReference>
<dbReference type="Proteomes" id="UP001499988">
    <property type="component" value="Unassembled WGS sequence"/>
</dbReference>
<dbReference type="PROSITE" id="PS00197">
    <property type="entry name" value="2FE2S_FER_1"/>
    <property type="match status" value="1"/>
</dbReference>
<keyword evidence="9" id="KW-0830">Ubiquinone</keyword>
<dbReference type="Gene3D" id="3.10.20.30">
    <property type="match status" value="1"/>
</dbReference>
<dbReference type="PRINTS" id="PR00410">
    <property type="entry name" value="PHEHYDRXLASE"/>
</dbReference>
<accession>A0ABP9EUE6</accession>
<comment type="cofactor">
    <cofactor evidence="10">
        <name>[2Fe-2S] cluster</name>
        <dbReference type="ChEBI" id="CHEBI:190135"/>
    </cofactor>
</comment>
<dbReference type="InterPro" id="IPR017927">
    <property type="entry name" value="FAD-bd_FR_type"/>
</dbReference>
<dbReference type="SUPFAM" id="SSF54292">
    <property type="entry name" value="2Fe-2S ferredoxin-like"/>
    <property type="match status" value="1"/>
</dbReference>
<evidence type="ECO:0000259" key="11">
    <source>
        <dbReference type="PROSITE" id="PS51085"/>
    </source>
</evidence>